<dbReference type="Proteomes" id="UP000258309">
    <property type="component" value="Unassembled WGS sequence"/>
</dbReference>
<protein>
    <recommendedName>
        <fullName evidence="3">HTH psq-type domain-containing protein</fullName>
    </recommendedName>
</protein>
<keyword evidence="2" id="KW-1185">Reference proteome</keyword>
<feature type="non-terminal residue" evidence="1">
    <location>
        <position position="101"/>
    </location>
</feature>
<comment type="caution">
    <text evidence="1">The sequence shown here is derived from an EMBL/GenBank/DDBJ whole genome shotgun (WGS) entry which is preliminary data.</text>
</comment>
<dbReference type="EMBL" id="NCSJ02000389">
    <property type="protein sequence ID" value="RFU24904.1"/>
    <property type="molecule type" value="Genomic_DNA"/>
</dbReference>
<accession>A0A3E2GUQ0</accession>
<evidence type="ECO:0000313" key="2">
    <source>
        <dbReference type="Proteomes" id="UP000258309"/>
    </source>
</evidence>
<sequence>MAPNLRREVVEAIESTLLNSDDDKYTIATAFDVSYETVQYIARGIQLCTIVGLDIGKRTGRPSVVTPEIEEVVIELVAMSNEIFQDEITDFVYDEFNVQLL</sequence>
<evidence type="ECO:0008006" key="3">
    <source>
        <dbReference type="Google" id="ProtNLM"/>
    </source>
</evidence>
<dbReference type="InterPro" id="IPR009057">
    <property type="entry name" value="Homeodomain-like_sf"/>
</dbReference>
<gene>
    <name evidence="1" type="ORF">B7463_g11434</name>
</gene>
<dbReference type="SUPFAM" id="SSF46689">
    <property type="entry name" value="Homeodomain-like"/>
    <property type="match status" value="1"/>
</dbReference>
<dbReference type="AlphaFoldDB" id="A0A3E2GUQ0"/>
<reference evidence="1 2" key="1">
    <citation type="submission" date="2018-05" db="EMBL/GenBank/DDBJ databases">
        <title>Draft genome sequence of Scytalidium lignicola DSM 105466, a ubiquitous saprotrophic fungus.</title>
        <authorList>
            <person name="Buettner E."/>
            <person name="Gebauer A.M."/>
            <person name="Hofrichter M."/>
            <person name="Liers C."/>
            <person name="Kellner H."/>
        </authorList>
    </citation>
    <scope>NUCLEOTIDE SEQUENCE [LARGE SCALE GENOMIC DNA]</scope>
    <source>
        <strain evidence="1 2">DSM 105466</strain>
    </source>
</reference>
<name>A0A3E2GUQ0_SCYLI</name>
<proteinExistence type="predicted"/>
<organism evidence="1 2">
    <name type="scientific">Scytalidium lignicola</name>
    <name type="common">Hyphomycete</name>
    <dbReference type="NCBI Taxonomy" id="5539"/>
    <lineage>
        <taxon>Eukaryota</taxon>
        <taxon>Fungi</taxon>
        <taxon>Dikarya</taxon>
        <taxon>Ascomycota</taxon>
        <taxon>Pezizomycotina</taxon>
        <taxon>Leotiomycetes</taxon>
        <taxon>Leotiomycetes incertae sedis</taxon>
        <taxon>Scytalidium</taxon>
    </lineage>
</organism>
<feature type="non-terminal residue" evidence="1">
    <location>
        <position position="1"/>
    </location>
</feature>
<evidence type="ECO:0000313" key="1">
    <source>
        <dbReference type="EMBL" id="RFU24904.1"/>
    </source>
</evidence>